<dbReference type="Proteomes" id="UP000807469">
    <property type="component" value="Unassembled WGS sequence"/>
</dbReference>
<comment type="caution">
    <text evidence="1">The sequence shown here is derived from an EMBL/GenBank/DDBJ whole genome shotgun (WGS) entry which is preliminary data.</text>
</comment>
<dbReference type="EMBL" id="MU155217">
    <property type="protein sequence ID" value="KAF9479246.1"/>
    <property type="molecule type" value="Genomic_DNA"/>
</dbReference>
<evidence type="ECO:0000313" key="2">
    <source>
        <dbReference type="Proteomes" id="UP000807469"/>
    </source>
</evidence>
<reference evidence="1" key="1">
    <citation type="submission" date="2020-11" db="EMBL/GenBank/DDBJ databases">
        <authorList>
            <consortium name="DOE Joint Genome Institute"/>
            <person name="Ahrendt S."/>
            <person name="Riley R."/>
            <person name="Andreopoulos W."/>
            <person name="Labutti K."/>
            <person name="Pangilinan J."/>
            <person name="Ruiz-Duenas F.J."/>
            <person name="Barrasa J.M."/>
            <person name="Sanchez-Garcia M."/>
            <person name="Camarero S."/>
            <person name="Miyauchi S."/>
            <person name="Serrano A."/>
            <person name="Linde D."/>
            <person name="Babiker R."/>
            <person name="Drula E."/>
            <person name="Ayuso-Fernandez I."/>
            <person name="Pacheco R."/>
            <person name="Padilla G."/>
            <person name="Ferreira P."/>
            <person name="Barriuso J."/>
            <person name="Kellner H."/>
            <person name="Castanera R."/>
            <person name="Alfaro M."/>
            <person name="Ramirez L."/>
            <person name="Pisabarro A.G."/>
            <person name="Kuo A."/>
            <person name="Tritt A."/>
            <person name="Lipzen A."/>
            <person name="He G."/>
            <person name="Yan M."/>
            <person name="Ng V."/>
            <person name="Cullen D."/>
            <person name="Martin F."/>
            <person name="Rosso M.-N."/>
            <person name="Henrissat B."/>
            <person name="Hibbett D."/>
            <person name="Martinez A.T."/>
            <person name="Grigoriev I.V."/>
        </authorList>
    </citation>
    <scope>NUCLEOTIDE SEQUENCE</scope>
    <source>
        <strain evidence="1">CIRM-BRFM 674</strain>
    </source>
</reference>
<gene>
    <name evidence="1" type="ORF">BDN70DRAFT_701679</name>
</gene>
<dbReference type="AlphaFoldDB" id="A0A9P5Z1R5"/>
<sequence length="144" mass="16547">MVFIVCFRCARVSHLGIRMDGSCYTVYVKFLGYGYSSIPGMLCSGHTDTLCEVLNPSTEGGFDSMVNNIFADRSWLWLKHPACPVREFTFVNSNEDLDTISPWLARCRMHQVAHDMPMMDIQIVSKPKILHDALTWKEWSPMFF</sequence>
<evidence type="ECO:0000313" key="1">
    <source>
        <dbReference type="EMBL" id="KAF9479246.1"/>
    </source>
</evidence>
<name>A0A9P5Z1R5_9AGAR</name>
<protein>
    <submittedName>
        <fullName evidence="1">Uncharacterized protein</fullName>
    </submittedName>
</protein>
<organism evidence="1 2">
    <name type="scientific">Pholiota conissans</name>
    <dbReference type="NCBI Taxonomy" id="109636"/>
    <lineage>
        <taxon>Eukaryota</taxon>
        <taxon>Fungi</taxon>
        <taxon>Dikarya</taxon>
        <taxon>Basidiomycota</taxon>
        <taxon>Agaricomycotina</taxon>
        <taxon>Agaricomycetes</taxon>
        <taxon>Agaricomycetidae</taxon>
        <taxon>Agaricales</taxon>
        <taxon>Agaricineae</taxon>
        <taxon>Strophariaceae</taxon>
        <taxon>Pholiota</taxon>
    </lineage>
</organism>
<proteinExistence type="predicted"/>
<accession>A0A9P5Z1R5</accession>
<keyword evidence="2" id="KW-1185">Reference proteome</keyword>